<dbReference type="Proteomes" id="UP000235392">
    <property type="component" value="Unassembled WGS sequence"/>
</dbReference>
<protein>
    <submittedName>
        <fullName evidence="1">Uncharacterized protein</fullName>
    </submittedName>
</protein>
<accession>A0A2N5SKC8</accession>
<organism evidence="1 2">
    <name type="scientific">Puccinia coronata f. sp. avenae</name>
    <dbReference type="NCBI Taxonomy" id="200324"/>
    <lineage>
        <taxon>Eukaryota</taxon>
        <taxon>Fungi</taxon>
        <taxon>Dikarya</taxon>
        <taxon>Basidiomycota</taxon>
        <taxon>Pucciniomycotina</taxon>
        <taxon>Pucciniomycetes</taxon>
        <taxon>Pucciniales</taxon>
        <taxon>Pucciniaceae</taxon>
        <taxon>Puccinia</taxon>
    </lineage>
</organism>
<evidence type="ECO:0000313" key="2">
    <source>
        <dbReference type="Proteomes" id="UP000235392"/>
    </source>
</evidence>
<sequence length="75" mass="8297">MELKNDYKKREIDEPAMMAHVFMAERFAGALPELWFLSKASPKSSNRPFLEAIAIGIYGGSQAQNKPGQIAADIV</sequence>
<dbReference type="AlphaFoldDB" id="A0A2N5SKC8"/>
<reference evidence="1 2" key="1">
    <citation type="submission" date="2017-11" db="EMBL/GenBank/DDBJ databases">
        <title>De novo assembly and phasing of dikaryotic genomes from two isolates of Puccinia coronata f. sp. avenae, the causal agent of oat crown rust.</title>
        <authorList>
            <person name="Miller M.E."/>
            <person name="Zhang Y."/>
            <person name="Omidvar V."/>
            <person name="Sperschneider J."/>
            <person name="Schwessinger B."/>
            <person name="Raley C."/>
            <person name="Palmer J.M."/>
            <person name="Garnica D."/>
            <person name="Upadhyaya N."/>
            <person name="Rathjen J."/>
            <person name="Taylor J.M."/>
            <person name="Park R.F."/>
            <person name="Dodds P.N."/>
            <person name="Hirsch C.D."/>
            <person name="Kianian S.F."/>
            <person name="Figueroa M."/>
        </authorList>
    </citation>
    <scope>NUCLEOTIDE SEQUENCE [LARGE SCALE GENOMIC DNA]</scope>
    <source>
        <strain evidence="1">12SD80</strain>
    </source>
</reference>
<gene>
    <name evidence="1" type="ORF">PCASD_23394</name>
</gene>
<comment type="caution">
    <text evidence="1">The sequence shown here is derived from an EMBL/GenBank/DDBJ whole genome shotgun (WGS) entry which is preliminary data.</text>
</comment>
<dbReference type="EMBL" id="PGCI01000844">
    <property type="protein sequence ID" value="PLW13664.1"/>
    <property type="molecule type" value="Genomic_DNA"/>
</dbReference>
<evidence type="ECO:0000313" key="1">
    <source>
        <dbReference type="EMBL" id="PLW13664.1"/>
    </source>
</evidence>
<name>A0A2N5SKC8_9BASI</name>
<proteinExistence type="predicted"/>